<sequence length="150" mass="16677">MSSSRCSECGAATIGTAEEPLNLDVTPGTLYHALLTTNEPPQGAEFPFIQSVILKTDAHLACLDEEILRLRDRLEQLEEERRVLSEYRAQNTGILSPLRRMPPEILSEIILWTVPTIPDARAGLDLENSPWALTHISSRWRAVSTSTPSL</sequence>
<protein>
    <recommendedName>
        <fullName evidence="4">F-box domain-containing protein</fullName>
    </recommendedName>
</protein>
<feature type="coiled-coil region" evidence="1">
    <location>
        <begin position="60"/>
        <end position="90"/>
    </location>
</feature>
<gene>
    <name evidence="2" type="ORF">DFH07DRAFT_463426</name>
</gene>
<keyword evidence="1" id="KW-0175">Coiled coil</keyword>
<proteinExistence type="predicted"/>
<keyword evidence="3" id="KW-1185">Reference proteome</keyword>
<dbReference type="Proteomes" id="UP001215280">
    <property type="component" value="Unassembled WGS sequence"/>
</dbReference>
<evidence type="ECO:0000313" key="3">
    <source>
        <dbReference type="Proteomes" id="UP001215280"/>
    </source>
</evidence>
<accession>A0AAD7K9P8</accession>
<organism evidence="2 3">
    <name type="scientific">Mycena maculata</name>
    <dbReference type="NCBI Taxonomy" id="230809"/>
    <lineage>
        <taxon>Eukaryota</taxon>
        <taxon>Fungi</taxon>
        <taxon>Dikarya</taxon>
        <taxon>Basidiomycota</taxon>
        <taxon>Agaricomycotina</taxon>
        <taxon>Agaricomycetes</taxon>
        <taxon>Agaricomycetidae</taxon>
        <taxon>Agaricales</taxon>
        <taxon>Marasmiineae</taxon>
        <taxon>Mycenaceae</taxon>
        <taxon>Mycena</taxon>
    </lineage>
</organism>
<evidence type="ECO:0008006" key="4">
    <source>
        <dbReference type="Google" id="ProtNLM"/>
    </source>
</evidence>
<evidence type="ECO:0000313" key="2">
    <source>
        <dbReference type="EMBL" id="KAJ7780110.1"/>
    </source>
</evidence>
<comment type="caution">
    <text evidence="2">The sequence shown here is derived from an EMBL/GenBank/DDBJ whole genome shotgun (WGS) entry which is preliminary data.</text>
</comment>
<dbReference type="AlphaFoldDB" id="A0AAD7K9P8"/>
<reference evidence="2" key="1">
    <citation type="submission" date="2023-03" db="EMBL/GenBank/DDBJ databases">
        <title>Massive genome expansion in bonnet fungi (Mycena s.s.) driven by repeated elements and novel gene families across ecological guilds.</title>
        <authorList>
            <consortium name="Lawrence Berkeley National Laboratory"/>
            <person name="Harder C.B."/>
            <person name="Miyauchi S."/>
            <person name="Viragh M."/>
            <person name="Kuo A."/>
            <person name="Thoen E."/>
            <person name="Andreopoulos B."/>
            <person name="Lu D."/>
            <person name="Skrede I."/>
            <person name="Drula E."/>
            <person name="Henrissat B."/>
            <person name="Morin E."/>
            <person name="Kohler A."/>
            <person name="Barry K."/>
            <person name="LaButti K."/>
            <person name="Morin E."/>
            <person name="Salamov A."/>
            <person name="Lipzen A."/>
            <person name="Mereny Z."/>
            <person name="Hegedus B."/>
            <person name="Baldrian P."/>
            <person name="Stursova M."/>
            <person name="Weitz H."/>
            <person name="Taylor A."/>
            <person name="Grigoriev I.V."/>
            <person name="Nagy L.G."/>
            <person name="Martin F."/>
            <person name="Kauserud H."/>
        </authorList>
    </citation>
    <scope>NUCLEOTIDE SEQUENCE</scope>
    <source>
        <strain evidence="2">CBHHK188m</strain>
    </source>
</reference>
<dbReference type="EMBL" id="JARJLG010000006">
    <property type="protein sequence ID" value="KAJ7780110.1"/>
    <property type="molecule type" value="Genomic_DNA"/>
</dbReference>
<name>A0AAD7K9P8_9AGAR</name>
<evidence type="ECO:0000256" key="1">
    <source>
        <dbReference type="SAM" id="Coils"/>
    </source>
</evidence>